<sequence>MLLLFGAFAALVAALLGLCFYVFSAYVMYRIGDKFGIGSFFEFLIPFYNLLLLCDCAGVTRWTAAAMAFAPFAALLSLFARGAFRSVVLCSAAALFIFSWGYLWGSVARRLGKNFLLWGASSVLFGGIPVLFLAFDQSLPPRR</sequence>
<proteinExistence type="predicted"/>
<organism evidence="2 3">
    <name type="scientific">Synergistes jonesii</name>
    <dbReference type="NCBI Taxonomy" id="2754"/>
    <lineage>
        <taxon>Bacteria</taxon>
        <taxon>Thermotogati</taxon>
        <taxon>Synergistota</taxon>
        <taxon>Synergistia</taxon>
        <taxon>Synergistales</taxon>
        <taxon>Synergistaceae</taxon>
        <taxon>Synergistes</taxon>
    </lineage>
</organism>
<protein>
    <submittedName>
        <fullName evidence="2">Uncharacterized protein</fullName>
    </submittedName>
</protein>
<dbReference type="AlphaFoldDB" id="A0A073IUA2"/>
<name>A0A073IUA2_9BACT</name>
<feature type="transmembrane region" description="Helical" evidence="1">
    <location>
        <begin position="115"/>
        <end position="135"/>
    </location>
</feature>
<keyword evidence="3" id="KW-1185">Reference proteome</keyword>
<feature type="transmembrane region" description="Helical" evidence="1">
    <location>
        <begin position="48"/>
        <end position="76"/>
    </location>
</feature>
<feature type="transmembrane region" description="Helical" evidence="1">
    <location>
        <begin position="83"/>
        <end position="103"/>
    </location>
</feature>
<evidence type="ECO:0000256" key="1">
    <source>
        <dbReference type="SAM" id="Phobius"/>
    </source>
</evidence>
<reference evidence="2 3" key="1">
    <citation type="submission" date="2014-04" db="EMBL/GenBank/DDBJ databases">
        <title>Draft Genome Sequence of Synergistes jonesii.</title>
        <authorList>
            <person name="Coil D.A."/>
            <person name="Eisen J.A."/>
            <person name="Holland-Moritz H.E."/>
        </authorList>
    </citation>
    <scope>NUCLEOTIDE SEQUENCE [LARGE SCALE GENOMIC DNA]</scope>
    <source>
        <strain evidence="2 3">78-1</strain>
    </source>
</reference>
<accession>A0A073IUA2</accession>
<evidence type="ECO:0000313" key="3">
    <source>
        <dbReference type="Proteomes" id="UP000027665"/>
    </source>
</evidence>
<keyword evidence="1" id="KW-1133">Transmembrane helix</keyword>
<keyword evidence="1" id="KW-0812">Transmembrane</keyword>
<dbReference type="Proteomes" id="UP000027665">
    <property type="component" value="Unassembled WGS sequence"/>
</dbReference>
<dbReference type="EMBL" id="JMKI01000004">
    <property type="protein sequence ID" value="KEJ93369.1"/>
    <property type="molecule type" value="Genomic_DNA"/>
</dbReference>
<evidence type="ECO:0000313" key="2">
    <source>
        <dbReference type="EMBL" id="KEJ93369.1"/>
    </source>
</evidence>
<comment type="caution">
    <text evidence="2">The sequence shown here is derived from an EMBL/GenBank/DDBJ whole genome shotgun (WGS) entry which is preliminary data.</text>
</comment>
<keyword evidence="1" id="KW-0472">Membrane</keyword>
<dbReference type="STRING" id="2754.EH55_08700"/>
<dbReference type="eggNOG" id="ENOG503478P">
    <property type="taxonomic scope" value="Bacteria"/>
</dbReference>
<gene>
    <name evidence="2" type="ORF">EH55_08700</name>
</gene>